<dbReference type="AlphaFoldDB" id="A0A9X3NA15"/>
<dbReference type="InterPro" id="IPR001279">
    <property type="entry name" value="Metallo-B-lactamas"/>
</dbReference>
<protein>
    <submittedName>
        <fullName evidence="2">MBL fold metallo-hydrolase</fullName>
    </submittedName>
</protein>
<dbReference type="Pfam" id="PF00753">
    <property type="entry name" value="Lactamase_B"/>
    <property type="match status" value="1"/>
</dbReference>
<reference evidence="2" key="1">
    <citation type="submission" date="2022-10" db="EMBL/GenBank/DDBJ databases">
        <title>The WGS of Solirubrobacter phytolaccae KCTC 29190.</title>
        <authorList>
            <person name="Jiang Z."/>
        </authorList>
    </citation>
    <scope>NUCLEOTIDE SEQUENCE</scope>
    <source>
        <strain evidence="2">KCTC 29190</strain>
    </source>
</reference>
<gene>
    <name evidence="2" type="ORF">OJ997_18375</name>
</gene>
<name>A0A9X3NA15_9ACTN</name>
<accession>A0A9X3NA15</accession>
<dbReference type="InterPro" id="IPR050662">
    <property type="entry name" value="Sec-metab_biosynth-thioest"/>
</dbReference>
<sequence>MIHRVSIPTPFRVGDVNAYLIEDDPLTLVDVGPGSARSLVALEAGLAALGRSVEELERIVITHQHADHLGLVDIVADRSGAAVCALDELVPILEDWSGYAERNDRFAQRLLRRHGLPEVVVITLGAVTRGYRAWGAGAAVSEVLRDGGELAFAGRSFTAYHRPGHSPTDTIFFDERGGDLIAGDHLLRQISSNPLVSLSPTGDPEDERPHALATYMASMRATRELPAGTVFPGHGDPFTDHAALIDERFAMHERRAQKFAALIASAPRTAHEIAVETWGQTALTQALLTISEVLGHVDLLIERGDVIETDHDGVVRFTTT</sequence>
<dbReference type="PANTHER" id="PTHR23131:SF4">
    <property type="entry name" value="METALLO-BETA-LACTAMASE SUPERFAMILY POTEIN"/>
    <property type="match status" value="1"/>
</dbReference>
<feature type="domain" description="Metallo-beta-lactamase" evidence="1">
    <location>
        <begin position="15"/>
        <end position="234"/>
    </location>
</feature>
<dbReference type="PANTHER" id="PTHR23131">
    <property type="entry name" value="ENDORIBONUCLEASE LACTB2"/>
    <property type="match status" value="1"/>
</dbReference>
<keyword evidence="3" id="KW-1185">Reference proteome</keyword>
<evidence type="ECO:0000259" key="1">
    <source>
        <dbReference type="SMART" id="SM00849"/>
    </source>
</evidence>
<dbReference type="SMART" id="SM00849">
    <property type="entry name" value="Lactamase_B"/>
    <property type="match status" value="1"/>
</dbReference>
<dbReference type="EMBL" id="JAPDDP010000033">
    <property type="protein sequence ID" value="MDA0182279.1"/>
    <property type="molecule type" value="Genomic_DNA"/>
</dbReference>
<dbReference type="Gene3D" id="3.60.15.10">
    <property type="entry name" value="Ribonuclease Z/Hydroxyacylglutathione hydrolase-like"/>
    <property type="match status" value="1"/>
</dbReference>
<comment type="caution">
    <text evidence="2">The sequence shown here is derived from an EMBL/GenBank/DDBJ whole genome shotgun (WGS) entry which is preliminary data.</text>
</comment>
<dbReference type="SUPFAM" id="SSF56281">
    <property type="entry name" value="Metallo-hydrolase/oxidoreductase"/>
    <property type="match status" value="1"/>
</dbReference>
<dbReference type="InterPro" id="IPR036866">
    <property type="entry name" value="RibonucZ/Hydroxyglut_hydro"/>
</dbReference>
<dbReference type="RefSeq" id="WP_270026642.1">
    <property type="nucleotide sequence ID" value="NZ_JAPDDP010000033.1"/>
</dbReference>
<proteinExistence type="predicted"/>
<organism evidence="2 3">
    <name type="scientific">Solirubrobacter phytolaccae</name>
    <dbReference type="NCBI Taxonomy" id="1404360"/>
    <lineage>
        <taxon>Bacteria</taxon>
        <taxon>Bacillati</taxon>
        <taxon>Actinomycetota</taxon>
        <taxon>Thermoleophilia</taxon>
        <taxon>Solirubrobacterales</taxon>
        <taxon>Solirubrobacteraceae</taxon>
        <taxon>Solirubrobacter</taxon>
    </lineage>
</organism>
<dbReference type="Proteomes" id="UP001147653">
    <property type="component" value="Unassembled WGS sequence"/>
</dbReference>
<evidence type="ECO:0000313" key="3">
    <source>
        <dbReference type="Proteomes" id="UP001147653"/>
    </source>
</evidence>
<evidence type="ECO:0000313" key="2">
    <source>
        <dbReference type="EMBL" id="MDA0182279.1"/>
    </source>
</evidence>